<feature type="region of interest" description="Disordered" evidence="2">
    <location>
        <begin position="737"/>
        <end position="781"/>
    </location>
</feature>
<evidence type="ECO:0000256" key="2">
    <source>
        <dbReference type="SAM" id="MobiDB-lite"/>
    </source>
</evidence>
<evidence type="ECO:0000256" key="1">
    <source>
        <dbReference type="SAM" id="Coils"/>
    </source>
</evidence>
<evidence type="ECO:0000259" key="3">
    <source>
        <dbReference type="PROSITE" id="PS50021"/>
    </source>
</evidence>
<dbReference type="Pfam" id="PF00307">
    <property type="entry name" value="CH"/>
    <property type="match status" value="1"/>
</dbReference>
<dbReference type="GO" id="GO:0015630">
    <property type="term" value="C:microtubule cytoskeleton"/>
    <property type="evidence" value="ECO:0007669"/>
    <property type="project" value="TreeGrafter"/>
</dbReference>
<dbReference type="GO" id="GO:0008017">
    <property type="term" value="F:microtubule binding"/>
    <property type="evidence" value="ECO:0007669"/>
    <property type="project" value="TreeGrafter"/>
</dbReference>
<dbReference type="Gene3D" id="1.10.418.10">
    <property type="entry name" value="Calponin-like domain"/>
    <property type="match status" value="1"/>
</dbReference>
<organism evidence="4">
    <name type="scientific">Daucus carota subsp. sativus</name>
    <name type="common">Carrot</name>
    <dbReference type="NCBI Taxonomy" id="79200"/>
    <lineage>
        <taxon>Eukaryota</taxon>
        <taxon>Viridiplantae</taxon>
        <taxon>Streptophyta</taxon>
        <taxon>Embryophyta</taxon>
        <taxon>Tracheophyta</taxon>
        <taxon>Spermatophyta</taxon>
        <taxon>Magnoliopsida</taxon>
        <taxon>eudicotyledons</taxon>
        <taxon>Gunneridae</taxon>
        <taxon>Pentapetalae</taxon>
        <taxon>asterids</taxon>
        <taxon>campanulids</taxon>
        <taxon>Apiales</taxon>
        <taxon>Apiaceae</taxon>
        <taxon>Apioideae</taxon>
        <taxon>Scandiceae</taxon>
        <taxon>Daucinae</taxon>
        <taxon>Daucus</taxon>
        <taxon>Daucus sect. Daucus</taxon>
    </lineage>
</organism>
<dbReference type="PROSITE" id="PS50021">
    <property type="entry name" value="CH"/>
    <property type="match status" value="1"/>
</dbReference>
<feature type="domain" description="Calponin-homology (CH)" evidence="3">
    <location>
        <begin position="23"/>
        <end position="147"/>
    </location>
</feature>
<comment type="caution">
    <text evidence="4">The sequence shown here is derived from an EMBL/GenBank/DDBJ whole genome shotgun (WGS) entry which is preliminary data.</text>
</comment>
<sequence length="781" mass="86884">MENSVVKTQHETNLAARKAEEAALRRYQATEWLDSLVGPLGITKQPSEKEFISCLRTGLVLCNAINKTQPGSVQKVVETQLPSGLPSSDSQPLPAFQYFENVKNFLVAAQELKLTTFEAPILERDNLEAGASTKVVDCILELKALHDWKQMNGGNGFNKPPRTPFTIHSVGKMHSQVSEETSLDRAHRRLEMTASCNIETPAESETHNLEELIVGTLAQCMVDKKENIDANFLTSIRSRNPDTLNSLCKSMSSCLQEQGQKMLPKVKPTLKDLLREEGDSITQLRTKVTESSIVGDKKCRGACSGKGYRNHEKLLKMQENELSKLKSLLSRTKTEFGDLQSQLQTDMKLLESQVQEMSTAALGYYKVVKENKNLHNKVQVLKGGLEKTIKVVDVSSEEAELLKELERLKTALSNKELQSSELSGLKEIKSPSDKSKSVTNETSKRARRLSAETFGIDRREKPQGNKPNEIKMLRSPSVVTTPPRLSLGNHSTQKVEKSSSVRRLSIENHPTEKVGKLSSVRRLSIENHPTEKLGKLSSVRRLSTGTSIAGNLGKAREPKGAKYMFEKAEAIQKRNTHQSRRLSSETGNNAKTAYLEDQKVLKTPVQNRIKRLSLEGPRYENKDFLNTQRPALPQAAISGSKPKAGDFRREVPHQMASKRPVSDCQVVRLEKDNYSRSQLIESSESQTASGKATTNGKKSQIQKSLCAIGKLINGSEKRTPDMKLPDPCDGRKLRRQTLAGNWSPVKSSTPSFGVKSSGNRLSRAITPPPVRPSDKSPRRWH</sequence>
<feature type="compositionally biased region" description="Basic and acidic residues" evidence="2">
    <location>
        <begin position="772"/>
        <end position="781"/>
    </location>
</feature>
<dbReference type="PANTHER" id="PTHR47972">
    <property type="entry name" value="KINESIN-LIKE PROTEIN KLP-3"/>
    <property type="match status" value="1"/>
</dbReference>
<feature type="region of interest" description="Disordered" evidence="2">
    <location>
        <begin position="675"/>
        <end position="700"/>
    </location>
</feature>
<feature type="coiled-coil region" evidence="1">
    <location>
        <begin position="391"/>
        <end position="418"/>
    </location>
</feature>
<feature type="compositionally biased region" description="Basic and acidic residues" evidence="2">
    <location>
        <begin position="643"/>
        <end position="652"/>
    </location>
</feature>
<dbReference type="InterPro" id="IPR001715">
    <property type="entry name" value="CH_dom"/>
</dbReference>
<proteinExistence type="predicted"/>
<gene>
    <name evidence="4" type="ORF">DCAR_016983</name>
</gene>
<protein>
    <recommendedName>
        <fullName evidence="3">Calponin-homology (CH) domain-containing protein</fullName>
    </recommendedName>
</protein>
<dbReference type="EMBL" id="LNRQ01000005">
    <property type="protein sequence ID" value="KZM93738.1"/>
    <property type="molecule type" value="Genomic_DNA"/>
</dbReference>
<dbReference type="GO" id="GO:0007018">
    <property type="term" value="P:microtubule-based movement"/>
    <property type="evidence" value="ECO:0007669"/>
    <property type="project" value="InterPro"/>
</dbReference>
<feature type="compositionally biased region" description="Basic and acidic residues" evidence="2">
    <location>
        <begin position="493"/>
        <end position="502"/>
    </location>
</feature>
<feature type="region of interest" description="Disordered" evidence="2">
    <location>
        <begin position="419"/>
        <end position="502"/>
    </location>
</feature>
<dbReference type="PANTHER" id="PTHR47972:SF4">
    <property type="entry name" value="KINESIN-LIKE PROTEIN KIN-14L"/>
    <property type="match status" value="1"/>
</dbReference>
<dbReference type="Gramene" id="KZM93738">
    <property type="protein sequence ID" value="KZM93738"/>
    <property type="gene ID" value="DCAR_016983"/>
</dbReference>
<keyword evidence="1" id="KW-0175">Coiled coil</keyword>
<evidence type="ECO:0000313" key="4">
    <source>
        <dbReference type="EMBL" id="KZM93738.1"/>
    </source>
</evidence>
<dbReference type="SMART" id="SM00033">
    <property type="entry name" value="CH"/>
    <property type="match status" value="1"/>
</dbReference>
<dbReference type="SUPFAM" id="SSF47576">
    <property type="entry name" value="Calponin-homology domain, CH-domain"/>
    <property type="match status" value="1"/>
</dbReference>
<dbReference type="FunFam" id="1.10.418.10:FF:000073">
    <property type="entry name" value="Kinesin-like protein KIN-14L"/>
    <property type="match status" value="1"/>
</dbReference>
<feature type="coiled-coil region" evidence="1">
    <location>
        <begin position="308"/>
        <end position="335"/>
    </location>
</feature>
<dbReference type="InterPro" id="IPR027640">
    <property type="entry name" value="Kinesin-like_fam"/>
</dbReference>
<dbReference type="STRING" id="79200.A0A164XYM4"/>
<dbReference type="InterPro" id="IPR036872">
    <property type="entry name" value="CH_dom_sf"/>
</dbReference>
<feature type="region of interest" description="Disordered" evidence="2">
    <location>
        <begin position="625"/>
        <end position="663"/>
    </location>
</feature>
<feature type="region of interest" description="Disordered" evidence="2">
    <location>
        <begin position="572"/>
        <end position="591"/>
    </location>
</feature>
<feature type="compositionally biased region" description="Basic and acidic residues" evidence="2">
    <location>
        <begin position="455"/>
        <end position="472"/>
    </location>
</feature>
<dbReference type="GO" id="GO:0003777">
    <property type="term" value="F:microtubule motor activity"/>
    <property type="evidence" value="ECO:0007669"/>
    <property type="project" value="InterPro"/>
</dbReference>
<dbReference type="AlphaFoldDB" id="A0A164XYM4"/>
<name>A0A164XYM4_DAUCS</name>
<dbReference type="OrthoDB" id="3176171at2759"/>
<feature type="compositionally biased region" description="Basic and acidic residues" evidence="2">
    <location>
        <begin position="424"/>
        <end position="436"/>
    </location>
</feature>
<feature type="compositionally biased region" description="Polar residues" evidence="2">
    <location>
        <begin position="738"/>
        <end position="760"/>
    </location>
</feature>
<accession>A0A164XYM4</accession>
<reference evidence="4" key="1">
    <citation type="journal article" date="2016" name="Nat. Genet.">
        <title>A high-quality carrot genome assembly provides new insights into carotenoid accumulation and asterid genome evolution.</title>
        <authorList>
            <person name="Iorizzo M."/>
            <person name="Ellison S."/>
            <person name="Senalik D."/>
            <person name="Zeng P."/>
            <person name="Satapoomin P."/>
            <person name="Huang J."/>
            <person name="Bowman M."/>
            <person name="Iovene M."/>
            <person name="Sanseverino W."/>
            <person name="Cavagnaro P."/>
            <person name="Yildiz M."/>
            <person name="Macko-Podgorni A."/>
            <person name="Moranska E."/>
            <person name="Grzebelus E."/>
            <person name="Grzebelus D."/>
            <person name="Ashrafi H."/>
            <person name="Zheng Z."/>
            <person name="Cheng S."/>
            <person name="Spooner D."/>
            <person name="Van Deynze A."/>
            <person name="Simon P."/>
        </authorList>
    </citation>
    <scope>NUCLEOTIDE SEQUENCE [LARGE SCALE GENOMIC DNA]</scope>
    <source>
        <tissue evidence="4">Leaf</tissue>
    </source>
</reference>